<protein>
    <submittedName>
        <fullName evidence="2">Uncharacterized protein</fullName>
    </submittedName>
</protein>
<keyword evidence="3" id="KW-1185">Reference proteome</keyword>
<evidence type="ECO:0000313" key="3">
    <source>
        <dbReference type="Proteomes" id="UP001181693"/>
    </source>
</evidence>
<organism evidence="2 3">
    <name type="scientific">Pyxicephalus adspersus</name>
    <name type="common">African bullfrog</name>
    <dbReference type="NCBI Taxonomy" id="30357"/>
    <lineage>
        <taxon>Eukaryota</taxon>
        <taxon>Metazoa</taxon>
        <taxon>Chordata</taxon>
        <taxon>Craniata</taxon>
        <taxon>Vertebrata</taxon>
        <taxon>Euteleostomi</taxon>
        <taxon>Amphibia</taxon>
        <taxon>Batrachia</taxon>
        <taxon>Anura</taxon>
        <taxon>Neobatrachia</taxon>
        <taxon>Ranoidea</taxon>
        <taxon>Pyxicephalidae</taxon>
        <taxon>Pyxicephalinae</taxon>
        <taxon>Pyxicephalus</taxon>
    </lineage>
</organism>
<feature type="region of interest" description="Disordered" evidence="1">
    <location>
        <begin position="1"/>
        <end position="31"/>
    </location>
</feature>
<dbReference type="AlphaFoldDB" id="A0AAV3AIM5"/>
<evidence type="ECO:0000256" key="1">
    <source>
        <dbReference type="SAM" id="MobiDB-lite"/>
    </source>
</evidence>
<proteinExistence type="predicted"/>
<comment type="caution">
    <text evidence="2">The sequence shown here is derived from an EMBL/GenBank/DDBJ whole genome shotgun (WGS) entry which is preliminary data.</text>
</comment>
<sequence>MMPELDHSIDTTHHPEPAIRTGDMVHSSGRCAPPNGITSWGPLVSVLLRPSCQRAAVTYRGLGTPAIRDSVLYLGEKLLLKDRKCIITIT</sequence>
<reference evidence="2" key="1">
    <citation type="thesis" date="2020" institute="ProQuest LLC" country="789 East Eisenhower Parkway, Ann Arbor, MI, USA">
        <title>Comparative Genomics and Chromosome Evolution.</title>
        <authorList>
            <person name="Mudd A.B."/>
        </authorList>
    </citation>
    <scope>NUCLEOTIDE SEQUENCE</scope>
    <source>
        <strain evidence="2">1538</strain>
        <tissue evidence="2">Blood</tissue>
    </source>
</reference>
<name>A0AAV3AIM5_PYXAD</name>
<dbReference type="Proteomes" id="UP001181693">
    <property type="component" value="Unassembled WGS sequence"/>
</dbReference>
<gene>
    <name evidence="2" type="ORF">GDO54_011380</name>
</gene>
<feature type="compositionally biased region" description="Basic and acidic residues" evidence="1">
    <location>
        <begin position="1"/>
        <end position="17"/>
    </location>
</feature>
<evidence type="ECO:0000313" key="2">
    <source>
        <dbReference type="EMBL" id="DBA27214.1"/>
    </source>
</evidence>
<accession>A0AAV3AIM5</accession>
<dbReference type="EMBL" id="DYDO01000004">
    <property type="protein sequence ID" value="DBA27214.1"/>
    <property type="molecule type" value="Genomic_DNA"/>
</dbReference>